<dbReference type="Proteomes" id="UP001072034">
    <property type="component" value="Unassembled WGS sequence"/>
</dbReference>
<evidence type="ECO:0000256" key="4">
    <source>
        <dbReference type="ARBA" id="ARBA00022989"/>
    </source>
</evidence>
<keyword evidence="2" id="KW-1003">Cell membrane</keyword>
<feature type="transmembrane region" description="Helical" evidence="6">
    <location>
        <begin position="116"/>
        <end position="140"/>
    </location>
</feature>
<dbReference type="RefSeq" id="WP_268918600.1">
    <property type="nucleotide sequence ID" value="NZ_JAPTMY010000050.1"/>
</dbReference>
<evidence type="ECO:0000313" key="8">
    <source>
        <dbReference type="EMBL" id="MCZ0859383.1"/>
    </source>
</evidence>
<evidence type="ECO:0000256" key="5">
    <source>
        <dbReference type="ARBA" id="ARBA00023136"/>
    </source>
</evidence>
<evidence type="ECO:0000256" key="3">
    <source>
        <dbReference type="ARBA" id="ARBA00022692"/>
    </source>
</evidence>
<evidence type="ECO:0000256" key="1">
    <source>
        <dbReference type="ARBA" id="ARBA00004651"/>
    </source>
</evidence>
<feature type="transmembrane region" description="Helical" evidence="6">
    <location>
        <begin position="161"/>
        <end position="192"/>
    </location>
</feature>
<dbReference type="Pfam" id="PF02687">
    <property type="entry name" value="FtsX"/>
    <property type="match status" value="1"/>
</dbReference>
<keyword evidence="4 6" id="KW-1133">Transmembrane helix</keyword>
<reference evidence="8" key="1">
    <citation type="submission" date="2022-10" db="EMBL/GenBank/DDBJ databases">
        <title>Genome sequence of Actinomyces israelii ATCC 10048.</title>
        <authorList>
            <person name="Watt R.M."/>
            <person name="Tong W.M."/>
        </authorList>
    </citation>
    <scope>NUCLEOTIDE SEQUENCE</scope>
    <source>
        <strain evidence="8">ATCC 10048</strain>
    </source>
</reference>
<evidence type="ECO:0000313" key="9">
    <source>
        <dbReference type="Proteomes" id="UP001072034"/>
    </source>
</evidence>
<accession>A0ABT4IE46</accession>
<keyword evidence="9" id="KW-1185">Reference proteome</keyword>
<evidence type="ECO:0000256" key="6">
    <source>
        <dbReference type="SAM" id="Phobius"/>
    </source>
</evidence>
<feature type="domain" description="ABC3 transporter permease C-terminal" evidence="7">
    <location>
        <begin position="121"/>
        <end position="235"/>
    </location>
</feature>
<feature type="transmembrane region" description="Helical" evidence="6">
    <location>
        <begin position="212"/>
        <end position="229"/>
    </location>
</feature>
<dbReference type="InterPro" id="IPR003838">
    <property type="entry name" value="ABC3_permease_C"/>
</dbReference>
<keyword evidence="5 6" id="KW-0472">Membrane</keyword>
<proteinExistence type="predicted"/>
<evidence type="ECO:0000256" key="2">
    <source>
        <dbReference type="ARBA" id="ARBA00022475"/>
    </source>
</evidence>
<keyword evidence="3 6" id="KW-0812">Transmembrane</keyword>
<name>A0ABT4IE46_9ACTO</name>
<gene>
    <name evidence="8" type="ORF">OHJ16_15205</name>
</gene>
<feature type="transmembrane region" description="Helical" evidence="6">
    <location>
        <begin position="34"/>
        <end position="55"/>
    </location>
</feature>
<comment type="caution">
    <text evidence="8">The sequence shown here is derived from an EMBL/GenBank/DDBJ whole genome shotgun (WGS) entry which is preliminary data.</text>
</comment>
<sequence length="247" mass="25114">MLVRLAAVAGLVALIVANHRTIRAAGAGSDDAANVAVFAALGMVVLVCLLTPWLVPWMQRAVAALPVPGTVWRVAARTAALESSHSSTTVLPFLVAIGLVVVLFGARSLGLTGMRLSGFLVMFGLALLVAWSGGVAVIAMSAGHRRRDAALLRAAGAREGAVLAAQVLEGVIHALTAVLLGALILVAAGPIMSEGSGLGTAVILAHAPWSEFGAVAVLTLVTTCLAVVVSSRARRGQSIGQALRAWD</sequence>
<organism evidence="8 9">
    <name type="scientific">Actinomyces israelii</name>
    <dbReference type="NCBI Taxonomy" id="1659"/>
    <lineage>
        <taxon>Bacteria</taxon>
        <taxon>Bacillati</taxon>
        <taxon>Actinomycetota</taxon>
        <taxon>Actinomycetes</taxon>
        <taxon>Actinomycetales</taxon>
        <taxon>Actinomycetaceae</taxon>
        <taxon>Actinomyces</taxon>
    </lineage>
</organism>
<protein>
    <recommendedName>
        <fullName evidence="7">ABC3 transporter permease C-terminal domain-containing protein</fullName>
    </recommendedName>
</protein>
<evidence type="ECO:0000259" key="7">
    <source>
        <dbReference type="Pfam" id="PF02687"/>
    </source>
</evidence>
<dbReference type="EMBL" id="JAPTMY010000050">
    <property type="protein sequence ID" value="MCZ0859383.1"/>
    <property type="molecule type" value="Genomic_DNA"/>
</dbReference>
<feature type="transmembrane region" description="Helical" evidence="6">
    <location>
        <begin position="90"/>
        <end position="110"/>
    </location>
</feature>
<comment type="subcellular location">
    <subcellularLocation>
        <location evidence="1">Cell membrane</location>
        <topology evidence="1">Multi-pass membrane protein</topology>
    </subcellularLocation>
</comment>